<evidence type="ECO:0000256" key="7">
    <source>
        <dbReference type="ARBA" id="ARBA00022927"/>
    </source>
</evidence>
<evidence type="ECO:0000256" key="3">
    <source>
        <dbReference type="ARBA" id="ARBA00022448"/>
    </source>
</evidence>
<evidence type="ECO:0000256" key="11">
    <source>
        <dbReference type="PIRSR" id="PIRSR606689-1"/>
    </source>
</evidence>
<dbReference type="InterPro" id="IPR024156">
    <property type="entry name" value="Small_GTPase_ARF"/>
</dbReference>
<evidence type="ECO:0000256" key="2">
    <source>
        <dbReference type="ARBA" id="ARBA00010290"/>
    </source>
</evidence>
<evidence type="ECO:0000256" key="8">
    <source>
        <dbReference type="ARBA" id="ARBA00023034"/>
    </source>
</evidence>
<reference evidence="13 14" key="1">
    <citation type="journal article" date="2018" name="Science">
        <title>The opium poppy genome and morphinan production.</title>
        <authorList>
            <person name="Guo L."/>
            <person name="Winzer T."/>
            <person name="Yang X."/>
            <person name="Li Y."/>
            <person name="Ning Z."/>
            <person name="He Z."/>
            <person name="Teodor R."/>
            <person name="Lu Y."/>
            <person name="Bowser T.A."/>
            <person name="Graham I.A."/>
            <person name="Ye K."/>
        </authorList>
    </citation>
    <scope>NUCLEOTIDE SEQUENCE [LARGE SCALE GENOMIC DNA]</scope>
    <source>
        <strain evidence="14">cv. HN1</strain>
        <tissue evidence="13">Leaves</tissue>
    </source>
</reference>
<keyword evidence="9 11" id="KW-0342">GTP-binding</keyword>
<sequence>MGAAFTKLFTPKNELRILLAGLGAAGKTTILYKLKLGETVTTNPTIDVPTIGIPTVGFNIETVESKNINFIFYDVGGQMMNSSYLTTSFLRRYPQGLIYVVDSNNRDRVHEARDQLHWLLNQDGLSDDAALLIFANKQDIPNAMNVAEITEKLDLDSLNNRKWHIQSTCATSGEGLYEGLDWLSNNIANNVSISLPLKFTKGLCKSYNEA</sequence>
<evidence type="ECO:0000256" key="10">
    <source>
        <dbReference type="ARBA" id="ARBA00023288"/>
    </source>
</evidence>
<dbReference type="GO" id="GO:0003924">
    <property type="term" value="F:GTPase activity"/>
    <property type="evidence" value="ECO:0007669"/>
    <property type="project" value="InterPro"/>
</dbReference>
<evidence type="ECO:0000256" key="9">
    <source>
        <dbReference type="ARBA" id="ARBA00023134"/>
    </source>
</evidence>
<keyword evidence="12" id="KW-0460">Magnesium</keyword>
<dbReference type="GO" id="GO:0005525">
    <property type="term" value="F:GTP binding"/>
    <property type="evidence" value="ECO:0007669"/>
    <property type="project" value="UniProtKB-KW"/>
</dbReference>
<keyword evidence="12" id="KW-0479">Metal-binding</keyword>
<keyword evidence="10" id="KW-0449">Lipoprotein</keyword>
<dbReference type="EMBL" id="CM010719">
    <property type="protein sequence ID" value="RZC61806.1"/>
    <property type="molecule type" value="Genomic_DNA"/>
</dbReference>
<dbReference type="Gramene" id="RZC61806">
    <property type="protein sequence ID" value="RZC61806"/>
    <property type="gene ID" value="C5167_023555"/>
</dbReference>
<keyword evidence="3" id="KW-0813">Transport</keyword>
<feature type="binding site" evidence="11">
    <location>
        <begin position="136"/>
        <end position="139"/>
    </location>
    <ligand>
        <name>GTP</name>
        <dbReference type="ChEBI" id="CHEBI:37565"/>
    </ligand>
</feature>
<dbReference type="GO" id="GO:0016192">
    <property type="term" value="P:vesicle-mediated transport"/>
    <property type="evidence" value="ECO:0007669"/>
    <property type="project" value="UniProtKB-KW"/>
</dbReference>
<dbReference type="Proteomes" id="UP000316621">
    <property type="component" value="Chromosome 5"/>
</dbReference>
<keyword evidence="5 11" id="KW-0547">Nucleotide-binding</keyword>
<evidence type="ECO:0000313" key="14">
    <source>
        <dbReference type="Proteomes" id="UP000316621"/>
    </source>
</evidence>
<feature type="binding site" evidence="12">
    <location>
        <position position="55"/>
    </location>
    <ligand>
        <name>Mg(2+)</name>
        <dbReference type="ChEBI" id="CHEBI:18420"/>
    </ligand>
</feature>
<dbReference type="GO" id="GO:0015031">
    <property type="term" value="P:protein transport"/>
    <property type="evidence" value="ECO:0007669"/>
    <property type="project" value="UniProtKB-KW"/>
</dbReference>
<evidence type="ECO:0000256" key="5">
    <source>
        <dbReference type="ARBA" id="ARBA00022741"/>
    </source>
</evidence>
<dbReference type="Gene3D" id="3.40.50.300">
    <property type="entry name" value="P-loop containing nucleotide triphosphate hydrolases"/>
    <property type="match status" value="1"/>
</dbReference>
<evidence type="ECO:0008006" key="15">
    <source>
        <dbReference type="Google" id="ProtNLM"/>
    </source>
</evidence>
<dbReference type="GO" id="GO:0005794">
    <property type="term" value="C:Golgi apparatus"/>
    <property type="evidence" value="ECO:0007669"/>
    <property type="project" value="UniProtKB-SubCell"/>
</dbReference>
<dbReference type="STRING" id="3469.A0A4Y7JMK9"/>
<keyword evidence="6" id="KW-0931">ER-Golgi transport</keyword>
<evidence type="ECO:0000256" key="4">
    <source>
        <dbReference type="ARBA" id="ARBA00022707"/>
    </source>
</evidence>
<proteinExistence type="inferred from homology"/>
<dbReference type="GO" id="GO:0016004">
    <property type="term" value="F:phospholipase activator activity"/>
    <property type="evidence" value="ECO:0007669"/>
    <property type="project" value="UniProtKB-ARBA"/>
</dbReference>
<evidence type="ECO:0000256" key="6">
    <source>
        <dbReference type="ARBA" id="ARBA00022892"/>
    </source>
</evidence>
<evidence type="ECO:0000256" key="12">
    <source>
        <dbReference type="PIRSR" id="PIRSR606689-2"/>
    </source>
</evidence>
<organism evidence="13 14">
    <name type="scientific">Papaver somniferum</name>
    <name type="common">Opium poppy</name>
    <dbReference type="NCBI Taxonomy" id="3469"/>
    <lineage>
        <taxon>Eukaryota</taxon>
        <taxon>Viridiplantae</taxon>
        <taxon>Streptophyta</taxon>
        <taxon>Embryophyta</taxon>
        <taxon>Tracheophyta</taxon>
        <taxon>Spermatophyta</taxon>
        <taxon>Magnoliopsida</taxon>
        <taxon>Ranunculales</taxon>
        <taxon>Papaveraceae</taxon>
        <taxon>Papaveroideae</taxon>
        <taxon>Papaver</taxon>
    </lineage>
</organism>
<evidence type="ECO:0000313" key="13">
    <source>
        <dbReference type="EMBL" id="RZC61806.1"/>
    </source>
</evidence>
<accession>A0A4Y7JMK9</accession>
<name>A0A4Y7JMK9_PAPSO</name>
<dbReference type="SMART" id="SM00178">
    <property type="entry name" value="SAR"/>
    <property type="match status" value="1"/>
</dbReference>
<dbReference type="InterPro" id="IPR027417">
    <property type="entry name" value="P-loop_NTPase"/>
</dbReference>
<dbReference type="AlphaFoldDB" id="A0A4Y7JMK9"/>
<dbReference type="PANTHER" id="PTHR11711">
    <property type="entry name" value="ADP RIBOSYLATION FACTOR-RELATED"/>
    <property type="match status" value="1"/>
</dbReference>
<feature type="binding site" evidence="11">
    <location>
        <position position="77"/>
    </location>
    <ligand>
        <name>GTP</name>
        <dbReference type="ChEBI" id="CHEBI:37565"/>
    </ligand>
</feature>
<comment type="subcellular location">
    <subcellularLocation>
        <location evidence="1">Golgi apparatus</location>
    </subcellularLocation>
</comment>
<evidence type="ECO:0000256" key="1">
    <source>
        <dbReference type="ARBA" id="ARBA00004555"/>
    </source>
</evidence>
<keyword evidence="4" id="KW-0519">Myristate</keyword>
<protein>
    <recommendedName>
        <fullName evidence="15">ADP-ribosylation factor</fullName>
    </recommendedName>
</protein>
<dbReference type="SMART" id="SM00177">
    <property type="entry name" value="ARF"/>
    <property type="match status" value="1"/>
</dbReference>
<keyword evidence="14" id="KW-1185">Reference proteome</keyword>
<keyword evidence="8" id="KW-0333">Golgi apparatus</keyword>
<feature type="binding site" evidence="11">
    <location>
        <begin position="21"/>
        <end position="28"/>
    </location>
    <ligand>
        <name>GTP</name>
        <dbReference type="ChEBI" id="CHEBI:37565"/>
    </ligand>
</feature>
<keyword evidence="7" id="KW-0653">Protein transport</keyword>
<dbReference type="Pfam" id="PF00025">
    <property type="entry name" value="Arf"/>
    <property type="match status" value="1"/>
</dbReference>
<dbReference type="GO" id="GO:0046872">
    <property type="term" value="F:metal ion binding"/>
    <property type="evidence" value="ECO:0007669"/>
    <property type="project" value="UniProtKB-KW"/>
</dbReference>
<gene>
    <name evidence="13" type="ORF">C5167_023555</name>
</gene>
<dbReference type="SUPFAM" id="SSF52540">
    <property type="entry name" value="P-loop containing nucleoside triphosphate hydrolases"/>
    <property type="match status" value="1"/>
</dbReference>
<dbReference type="InterPro" id="IPR006689">
    <property type="entry name" value="Small_GTPase_ARF/SAR"/>
</dbReference>
<dbReference type="PROSITE" id="PS51417">
    <property type="entry name" value="ARF"/>
    <property type="match status" value="1"/>
</dbReference>
<comment type="similarity">
    <text evidence="2">Belongs to the small GTPase superfamily. Arf family.</text>
</comment>
<dbReference type="FunFam" id="3.40.50.300:FF:003500">
    <property type="entry name" value="ADP-ribosylation factor 1"/>
    <property type="match status" value="1"/>
</dbReference>
<feature type="binding site" evidence="12">
    <location>
        <position position="28"/>
    </location>
    <ligand>
        <name>Mg(2+)</name>
        <dbReference type="ChEBI" id="CHEBI:18420"/>
    </ligand>
</feature>